<feature type="compositionally biased region" description="Low complexity" evidence="1">
    <location>
        <begin position="266"/>
        <end position="278"/>
    </location>
</feature>
<keyword evidence="3" id="KW-1185">Reference proteome</keyword>
<feature type="compositionally biased region" description="Low complexity" evidence="1">
    <location>
        <begin position="604"/>
        <end position="615"/>
    </location>
</feature>
<dbReference type="InterPro" id="IPR051425">
    <property type="entry name" value="Formin_Homology"/>
</dbReference>
<reference evidence="2" key="1">
    <citation type="submission" date="2021-05" db="EMBL/GenBank/DDBJ databases">
        <title>The genome of the haptophyte Pavlova lutheri (Diacronema luteri, Pavlovales) - a model for lipid biosynthesis in eukaryotic algae.</title>
        <authorList>
            <person name="Hulatt C.J."/>
            <person name="Posewitz M.C."/>
        </authorList>
    </citation>
    <scope>NUCLEOTIDE SEQUENCE</scope>
    <source>
        <strain evidence="2">NIVA-4/92</strain>
    </source>
</reference>
<feature type="region of interest" description="Disordered" evidence="1">
    <location>
        <begin position="1160"/>
        <end position="1199"/>
    </location>
</feature>
<evidence type="ECO:0000313" key="2">
    <source>
        <dbReference type="EMBL" id="KAG8465975.1"/>
    </source>
</evidence>
<accession>A0A8J5XQI2</accession>
<sequence length="1664" mass="163583">MLATDAARLLRAHAHVARRDDARVAGRAPAECAAPPPAGRTPAAIVAELVRALDGLRALTVTDCELMVRLSSSARALCTGVSRVAFLDALRAEGAACLADEGAADAPTRPLPLMAAHALHASGVVFLTDWLGTLRADDAQRLSDGLRVLHARGPFAIDACRGILAQLVALALGGGDGADDTAALAKRTFAALLRPTLRSTLRPAAAPLAPRAPLGTAARNDDADDGEEADAALASTALACAAEALLARRSGPTAGAGARAARTDALRTPPRAAPSRGAVGSAAAARALLGALWTSLLIDGSEAAAATHAAGDVGLVLGVGGFGCDGRDGGAAESARVDRELPLLAAAGAAEAARTDMLDADIPSAPRGACASAPSGAHARAAARATDGAPLVAREPAARAWARAYEHLLVATGEAEASGRLAELALGADVRSVAWPHFFGACAAMARAGGVARALLRTALLVDAPRALRAQLAPSVLAVAAIAWAARLAERTDSCARWAARGALGAGAGASACAGGGCAHEAGSVELLRSDYSLWWLEQLCALPQLQPQPHPRPQPIANAIAAIGVRARPLQARVAPLGVSAANVQPAGAAQPSADGADQRAVAARGKPAPAQGGAPPPFARERAPDAQDAVECPAPPPQQAPAAAPAQCAAPRRYAHAIVRTLFCMLTVDGFAWVSAHNRLARAAARAAAGAAGTAGAGGAGGAGAAVGPASPLAAALHGALLQYAAVAQGRLVELGGGADGAGAANGASDAHSGGRAAGGGGGGDLRARALAKAHELAAAFGAGRAGSGEADPGDKRLLALARNLKLFQKTFFKTAVLPALVRLCDGARARATAAADAAGAAGAAALLGGDVGGRVGGVADRDLALAPERGDALLACLVANGVASAEVVERHRAARRADAQQLLWRGASAATAGTPLGAVRDGVVASGADGGVDSGDDGAGEHRQPARKRARADARVGADSDDEGWAVALEAILSATRATIVAARASGGDGGGAAGGDTGGGGDGHGGASGVGVPHAALERFARALMRGRESPGESAVVRGSCDNEAGGGSGGGAALGAAVAPAACAGEAEVEGGDCGADLLPPSARAELLLNGWLCALAAEQAAEPSHEHAAIAPLSPAGARRRDGPPTAAGACSACETGGECARAGCGWVRTGADGGGGAHDAHADNSAAHSPPPPPPPPPPRAERARAPSAGARERDLASLLLLPTRSRPLLRAALWGRLRDLCLRAGPADELGAHHAAALALALAHLGSVPIAAAAAGGADGAPGLAAHSAAFGASSSAATPADRASRAAFSAALADARETCKLLLALVPAPIGADAAAGARVAPSRVDGNAHGADAAARWAIRLGVCYAKALVSGAFDAVVLDADLPAPPAPLMRQSSPTGATAAREAQRQRAAAAPPPPPPALPTMHALGADAPAARDASLAVGAVMPVDLLARISEWCERLSIQPPAGHASARARARATARRGSSADARADAVRRVWAALSCDGAGADAGARPRDAGGGADNEYQARGLAAEPGAAEAACMAALAHVTERTIWVDSWMGGAELLAGERGLRALRAALRAALGAGWAVAGLAVAQSAHEGVVECTGAAVGASDAAPGAVGFRATFRFDACAEPGAHGAKRAGAISMAAIAWDVHAAAAFARGGERSGPLAPRTAAV</sequence>
<feature type="compositionally biased region" description="Gly residues" evidence="1">
    <location>
        <begin position="990"/>
        <end position="1013"/>
    </location>
</feature>
<feature type="compositionally biased region" description="Pro residues" evidence="1">
    <location>
        <begin position="1176"/>
        <end position="1186"/>
    </location>
</feature>
<dbReference type="EMBL" id="JAGTXO010000009">
    <property type="protein sequence ID" value="KAG8465975.1"/>
    <property type="molecule type" value="Genomic_DNA"/>
</dbReference>
<proteinExistence type="predicted"/>
<feature type="region of interest" description="Disordered" evidence="1">
    <location>
        <begin position="589"/>
        <end position="646"/>
    </location>
</feature>
<name>A0A8J5XQI2_DIALT</name>
<feature type="region of interest" description="Disordered" evidence="1">
    <location>
        <begin position="1379"/>
        <end position="1416"/>
    </location>
</feature>
<gene>
    <name evidence="2" type="ORF">KFE25_005545</name>
</gene>
<protein>
    <submittedName>
        <fullName evidence="2">Uncharacterized protein</fullName>
    </submittedName>
</protein>
<feature type="region of interest" description="Disordered" evidence="1">
    <location>
        <begin position="253"/>
        <end position="278"/>
    </location>
</feature>
<evidence type="ECO:0000256" key="1">
    <source>
        <dbReference type="SAM" id="MobiDB-lite"/>
    </source>
</evidence>
<feature type="compositionally biased region" description="Basic and acidic residues" evidence="1">
    <location>
        <begin position="1187"/>
        <end position="1199"/>
    </location>
</feature>
<dbReference type="PANTHER" id="PTHR45725">
    <property type="entry name" value="FORMIN HOMOLOGY 2 FAMILY MEMBER"/>
    <property type="match status" value="1"/>
</dbReference>
<evidence type="ECO:0000313" key="3">
    <source>
        <dbReference type="Proteomes" id="UP000751190"/>
    </source>
</evidence>
<dbReference type="PANTHER" id="PTHR45725:SF18">
    <property type="entry name" value="ORC1-LIKE AAA ATPASE DOMAIN-CONTAINING PROTEIN"/>
    <property type="match status" value="1"/>
</dbReference>
<feature type="compositionally biased region" description="Low complexity" evidence="1">
    <location>
        <begin position="1389"/>
        <end position="1402"/>
    </location>
</feature>
<dbReference type="Proteomes" id="UP000751190">
    <property type="component" value="Unassembled WGS sequence"/>
</dbReference>
<feature type="region of interest" description="Disordered" evidence="1">
    <location>
        <begin position="930"/>
        <end position="958"/>
    </location>
</feature>
<organism evidence="2 3">
    <name type="scientific">Diacronema lutheri</name>
    <name type="common">Unicellular marine alga</name>
    <name type="synonym">Monochrysis lutheri</name>
    <dbReference type="NCBI Taxonomy" id="2081491"/>
    <lineage>
        <taxon>Eukaryota</taxon>
        <taxon>Haptista</taxon>
        <taxon>Haptophyta</taxon>
        <taxon>Pavlovophyceae</taxon>
        <taxon>Pavlovales</taxon>
        <taxon>Pavlovaceae</taxon>
        <taxon>Diacronema</taxon>
    </lineage>
</organism>
<feature type="compositionally biased region" description="Low complexity" evidence="1">
    <location>
        <begin position="204"/>
        <end position="218"/>
    </location>
</feature>
<feature type="region of interest" description="Disordered" evidence="1">
    <location>
        <begin position="204"/>
        <end position="228"/>
    </location>
</feature>
<feature type="region of interest" description="Disordered" evidence="1">
    <location>
        <begin position="989"/>
        <end position="1013"/>
    </location>
</feature>
<comment type="caution">
    <text evidence="2">The sequence shown here is derived from an EMBL/GenBank/DDBJ whole genome shotgun (WGS) entry which is preliminary data.</text>
</comment>